<dbReference type="Pfam" id="PF01724">
    <property type="entry name" value="DUF29"/>
    <property type="match status" value="1"/>
</dbReference>
<dbReference type="RefSeq" id="WP_207682875.1">
    <property type="nucleotide sequence ID" value="NZ_CP061800.1"/>
</dbReference>
<protein>
    <submittedName>
        <fullName evidence="1">DUF29</fullName>
    </submittedName>
</protein>
<gene>
    <name evidence="1" type="ORF">dnm_039030</name>
</gene>
<name>A0A975BLV2_9BACT</name>
<proteinExistence type="predicted"/>
<accession>A0A975BLV2</accession>
<keyword evidence="2" id="KW-1185">Reference proteome</keyword>
<dbReference type="PANTHER" id="PTHR34235:SF1">
    <property type="entry name" value="SLR0416 PROTEIN"/>
    <property type="match status" value="1"/>
</dbReference>
<dbReference type="AlphaFoldDB" id="A0A975BLV2"/>
<dbReference type="Gene3D" id="1.20.1220.20">
    <property type="entry name" value="Uncharcterised protein PF01724"/>
    <property type="match status" value="1"/>
</dbReference>
<dbReference type="EMBL" id="CP061800">
    <property type="protein sequence ID" value="QTA87863.1"/>
    <property type="molecule type" value="Genomic_DNA"/>
</dbReference>
<dbReference type="InterPro" id="IPR002636">
    <property type="entry name" value="DUF29"/>
</dbReference>
<dbReference type="KEGG" id="dmm:dnm_039030"/>
<dbReference type="Proteomes" id="UP000663722">
    <property type="component" value="Chromosome"/>
</dbReference>
<sequence length="142" mass="16846">MEELFELKSYIEQRRYPEALSLIEEMEEMSRDDKINKIGSFIEIFLLHLIKKHAEKRTTRSWEVSMKNALDNIEDVNKRRKAGGYYLNQEELEAIIDRRYQRAMRRASLEAFEGQFDESELAKKVDENQIKKEALQSVISGQ</sequence>
<evidence type="ECO:0000313" key="2">
    <source>
        <dbReference type="Proteomes" id="UP000663722"/>
    </source>
</evidence>
<dbReference type="PANTHER" id="PTHR34235">
    <property type="entry name" value="SLR1203 PROTEIN-RELATED"/>
    <property type="match status" value="1"/>
</dbReference>
<organism evidence="1 2">
    <name type="scientific">Desulfonema magnum</name>
    <dbReference type="NCBI Taxonomy" id="45655"/>
    <lineage>
        <taxon>Bacteria</taxon>
        <taxon>Pseudomonadati</taxon>
        <taxon>Thermodesulfobacteriota</taxon>
        <taxon>Desulfobacteria</taxon>
        <taxon>Desulfobacterales</taxon>
        <taxon>Desulfococcaceae</taxon>
        <taxon>Desulfonema</taxon>
    </lineage>
</organism>
<reference evidence="1" key="1">
    <citation type="journal article" date="2021" name="Microb. Physiol.">
        <title>Proteogenomic Insights into the Physiology of Marine, Sulfate-Reducing, Filamentous Desulfonema limicola and Desulfonema magnum.</title>
        <authorList>
            <person name="Schnaars V."/>
            <person name="Wohlbrand L."/>
            <person name="Scheve S."/>
            <person name="Hinrichs C."/>
            <person name="Reinhardt R."/>
            <person name="Rabus R."/>
        </authorList>
    </citation>
    <scope>NUCLEOTIDE SEQUENCE</scope>
    <source>
        <strain evidence="1">4be13</strain>
    </source>
</reference>
<evidence type="ECO:0000313" key="1">
    <source>
        <dbReference type="EMBL" id="QTA87863.1"/>
    </source>
</evidence>